<dbReference type="Pfam" id="PF07650">
    <property type="entry name" value="KH_2"/>
    <property type="match status" value="1"/>
</dbReference>
<comment type="function">
    <text evidence="6 8">Binds the lower part of the 30S subunit head. Binds mRNA in the 70S ribosome, positioning it for translation.</text>
</comment>
<dbReference type="Gene3D" id="3.30.1140.32">
    <property type="entry name" value="Ribosomal protein S3, C-terminal domain"/>
    <property type="match status" value="1"/>
</dbReference>
<dbReference type="GO" id="GO:0022627">
    <property type="term" value="C:cytosolic small ribosomal subunit"/>
    <property type="evidence" value="ECO:0007669"/>
    <property type="project" value="TreeGrafter"/>
</dbReference>
<dbReference type="PANTHER" id="PTHR11760:SF19">
    <property type="entry name" value="SMALL RIBOSOMAL SUBUNIT PROTEIN US3C"/>
    <property type="match status" value="1"/>
</dbReference>
<dbReference type="SMART" id="SM00322">
    <property type="entry name" value="KH"/>
    <property type="match status" value="1"/>
</dbReference>
<dbReference type="PROSITE" id="PS00548">
    <property type="entry name" value="RIBOSOMAL_S3"/>
    <property type="match status" value="1"/>
</dbReference>
<accession>A0A7M1XL95</accession>
<dbReference type="KEGG" id="trc:DYE49_03500"/>
<dbReference type="Proteomes" id="UP000593591">
    <property type="component" value="Chromosome"/>
</dbReference>
<dbReference type="PROSITE" id="PS50823">
    <property type="entry name" value="KH_TYPE_2"/>
    <property type="match status" value="1"/>
</dbReference>
<sequence>MGQKVNPNGLRLGINRDWSSHWYADKKTYASYLEEDIKIRKYLEPLLNKIDAGLSRIDIERIKNNITISLLVSHPAIVLGKDGAQIKEITAKVAKLLKKDAKTIKFTIVEIKNPDLDAMLVAKDIAKQLQERASYRVVQKKAIQRVMRAGALGCKTMTKGRIGGAEIARYEEYREGVLGLHTLRQPIDYAYTPCHTTYGVIGVKVWIALPENYQELRERRPEQKTFGRGRFNGKGGRPNRGNRPAPQATPSEGKDAPEQKGE</sequence>
<dbReference type="GO" id="GO:0003729">
    <property type="term" value="F:mRNA binding"/>
    <property type="evidence" value="ECO:0007669"/>
    <property type="project" value="UniProtKB-UniRule"/>
</dbReference>
<name>A0A7M1XL95_9SPIR</name>
<dbReference type="SUPFAM" id="SSF54814">
    <property type="entry name" value="Prokaryotic type KH domain (KH-domain type II)"/>
    <property type="match status" value="1"/>
</dbReference>
<dbReference type="GO" id="GO:0019843">
    <property type="term" value="F:rRNA binding"/>
    <property type="evidence" value="ECO:0007669"/>
    <property type="project" value="UniProtKB-UniRule"/>
</dbReference>
<dbReference type="InterPro" id="IPR018280">
    <property type="entry name" value="Ribosomal_uS3_CS"/>
</dbReference>
<dbReference type="Gene3D" id="3.30.300.20">
    <property type="match status" value="1"/>
</dbReference>
<evidence type="ECO:0000256" key="10">
    <source>
        <dbReference type="SAM" id="MobiDB-lite"/>
    </source>
</evidence>
<evidence type="ECO:0000256" key="8">
    <source>
        <dbReference type="HAMAP-Rule" id="MF_01309"/>
    </source>
</evidence>
<dbReference type="GO" id="GO:0003735">
    <property type="term" value="F:structural constituent of ribosome"/>
    <property type="evidence" value="ECO:0007669"/>
    <property type="project" value="InterPro"/>
</dbReference>
<feature type="compositionally biased region" description="Basic and acidic residues" evidence="10">
    <location>
        <begin position="252"/>
        <end position="262"/>
    </location>
</feature>
<keyword evidence="5 8" id="KW-0687">Ribonucleoprotein</keyword>
<dbReference type="InterPro" id="IPR005704">
    <property type="entry name" value="Ribosomal_uS3_bac-typ"/>
</dbReference>
<dbReference type="InterPro" id="IPR004044">
    <property type="entry name" value="KH_dom_type_2"/>
</dbReference>
<keyword evidence="2 8" id="KW-0699">rRNA-binding</keyword>
<dbReference type="FunFam" id="3.30.300.20:FF:000001">
    <property type="entry name" value="30S ribosomal protein S3"/>
    <property type="match status" value="1"/>
</dbReference>
<dbReference type="AlphaFoldDB" id="A0A7M1XL95"/>
<evidence type="ECO:0000256" key="9">
    <source>
        <dbReference type="RuleBase" id="RU003624"/>
    </source>
</evidence>
<evidence type="ECO:0000313" key="13">
    <source>
        <dbReference type="Proteomes" id="UP000593591"/>
    </source>
</evidence>
<evidence type="ECO:0000313" key="12">
    <source>
        <dbReference type="EMBL" id="QOS39571.1"/>
    </source>
</evidence>
<evidence type="ECO:0000256" key="2">
    <source>
        <dbReference type="ARBA" id="ARBA00022730"/>
    </source>
</evidence>
<feature type="domain" description="KH type-2" evidence="11">
    <location>
        <begin position="39"/>
        <end position="112"/>
    </location>
</feature>
<keyword evidence="4 8" id="KW-0689">Ribosomal protein</keyword>
<evidence type="ECO:0000256" key="5">
    <source>
        <dbReference type="ARBA" id="ARBA00023274"/>
    </source>
</evidence>
<evidence type="ECO:0000256" key="1">
    <source>
        <dbReference type="ARBA" id="ARBA00010761"/>
    </source>
</evidence>
<dbReference type="EMBL" id="CP031517">
    <property type="protein sequence ID" value="QOS39571.1"/>
    <property type="molecule type" value="Genomic_DNA"/>
</dbReference>
<comment type="similarity">
    <text evidence="1 8 9">Belongs to the universal ribosomal protein uS3 family.</text>
</comment>
<dbReference type="InterPro" id="IPR009019">
    <property type="entry name" value="KH_sf_prok-type"/>
</dbReference>
<evidence type="ECO:0000256" key="3">
    <source>
        <dbReference type="ARBA" id="ARBA00022884"/>
    </source>
</evidence>
<comment type="subunit">
    <text evidence="8">Part of the 30S ribosomal subunit. Forms a tight complex with proteins S10 and S14.</text>
</comment>
<protein>
    <recommendedName>
        <fullName evidence="7 8">Small ribosomal subunit protein uS3</fullName>
    </recommendedName>
</protein>
<proteinExistence type="inferred from homology"/>
<dbReference type="InterPro" id="IPR004087">
    <property type="entry name" value="KH_dom"/>
</dbReference>
<evidence type="ECO:0000259" key="11">
    <source>
        <dbReference type="PROSITE" id="PS50823"/>
    </source>
</evidence>
<dbReference type="SUPFAM" id="SSF54821">
    <property type="entry name" value="Ribosomal protein S3 C-terminal domain"/>
    <property type="match status" value="1"/>
</dbReference>
<dbReference type="Pfam" id="PF00189">
    <property type="entry name" value="Ribosomal_S3_C"/>
    <property type="match status" value="1"/>
</dbReference>
<dbReference type="InterPro" id="IPR057258">
    <property type="entry name" value="Ribosomal_uS3"/>
</dbReference>
<dbReference type="InterPro" id="IPR015946">
    <property type="entry name" value="KH_dom-like_a/b"/>
</dbReference>
<gene>
    <name evidence="8" type="primary">rpsC</name>
    <name evidence="12" type="ORF">DYE49_03500</name>
</gene>
<evidence type="ECO:0000256" key="6">
    <source>
        <dbReference type="ARBA" id="ARBA00024998"/>
    </source>
</evidence>
<dbReference type="GO" id="GO:0006412">
    <property type="term" value="P:translation"/>
    <property type="evidence" value="ECO:0007669"/>
    <property type="project" value="UniProtKB-UniRule"/>
</dbReference>
<dbReference type="InterPro" id="IPR036419">
    <property type="entry name" value="Ribosomal_S3_C_sf"/>
</dbReference>
<dbReference type="NCBIfam" id="TIGR01009">
    <property type="entry name" value="rpsC_bact"/>
    <property type="match status" value="1"/>
</dbReference>
<dbReference type="CDD" id="cd02412">
    <property type="entry name" value="KH-II_30S_S3"/>
    <property type="match status" value="1"/>
</dbReference>
<dbReference type="HAMAP" id="MF_01309_B">
    <property type="entry name" value="Ribosomal_uS3_B"/>
    <property type="match status" value="1"/>
</dbReference>
<feature type="region of interest" description="Disordered" evidence="10">
    <location>
        <begin position="218"/>
        <end position="262"/>
    </location>
</feature>
<evidence type="ECO:0000256" key="7">
    <source>
        <dbReference type="ARBA" id="ARBA00035257"/>
    </source>
</evidence>
<evidence type="ECO:0000256" key="4">
    <source>
        <dbReference type="ARBA" id="ARBA00022980"/>
    </source>
</evidence>
<dbReference type="InterPro" id="IPR001351">
    <property type="entry name" value="Ribosomal_uS3_C"/>
</dbReference>
<keyword evidence="3 8" id="KW-0694">RNA-binding</keyword>
<dbReference type="PANTHER" id="PTHR11760">
    <property type="entry name" value="30S/40S RIBOSOMAL PROTEIN S3"/>
    <property type="match status" value="1"/>
</dbReference>
<reference evidence="12 13" key="1">
    <citation type="submission" date="2018-08" db="EMBL/GenBank/DDBJ databases">
        <title>The first complete genome of Treponema rectale (CHPAT), a commensal spirochete of the bovine rectum.</title>
        <authorList>
            <person name="Staton G.J."/>
            <person name="Clegg S.R."/>
            <person name="Carter S.D."/>
            <person name="Radford A.D."/>
            <person name="Darby A."/>
            <person name="Hall N."/>
            <person name="Birtles R.J."/>
            <person name="Evans N.J."/>
        </authorList>
    </citation>
    <scope>NUCLEOTIDE SEQUENCE [LARGE SCALE GENOMIC DNA]</scope>
    <source>
        <strain evidence="12 13">CHPA</strain>
    </source>
</reference>
<organism evidence="12 13">
    <name type="scientific">Treponema rectale</name>
    <dbReference type="NCBI Taxonomy" id="744512"/>
    <lineage>
        <taxon>Bacteria</taxon>
        <taxon>Pseudomonadati</taxon>
        <taxon>Spirochaetota</taxon>
        <taxon>Spirochaetia</taxon>
        <taxon>Spirochaetales</taxon>
        <taxon>Treponemataceae</taxon>
        <taxon>Treponema</taxon>
    </lineage>
</organism>